<accession>A0A9E2S4K6</accession>
<sequence>MKKTETIIINFTGGIISPGHLFEVLTVAELSQVKDVKFGQRQQLIIDVPVKHYKTFTDACKKNKIAYSLLKDATPNITSSYPAADIFINDTWLSEGIYKDVFNMLDASHKLKVSICDYNQTFIPFFTSNINWIATTQRHYWFLYIRFPRTNTLFCWPEEIYTNDIGAVTKAVEKILLDDAFSMISETGDGRKLFNLVKKHISYIGRNVQKDLQLPSFHLPYYEGFNRQGNYYWLGIYKRDEEFSVPFLKDLCTICMETKVGQFYATPWKSVIIKNIDAAHRGLWDYVLGKYRINVRHAANELNWIVEDNSEDALILKRHIIRYFDKEDVRTYGLCFSIKIKARTGLFGSVVIRKCDIKNASRLKSLERYDILYTKDFNPNSGELVLFRENVEKDHLGVYLVSLSKLYYEKTSAVNVLQSHQSAPLSQPAVAVEHKVHQCSKCMTIYDPATGDETQGIVAGTSFADLPDTYCCSLCEEPLSGFVELSLPLRHAER</sequence>
<organism evidence="7 8">
    <name type="scientific">Pinibacter aurantiacus</name>
    <dbReference type="NCBI Taxonomy" id="2851599"/>
    <lineage>
        <taxon>Bacteria</taxon>
        <taxon>Pseudomonadati</taxon>
        <taxon>Bacteroidota</taxon>
        <taxon>Chitinophagia</taxon>
        <taxon>Chitinophagales</taxon>
        <taxon>Chitinophagaceae</taxon>
        <taxon>Pinibacter</taxon>
    </lineage>
</organism>
<dbReference type="GO" id="GO:0005506">
    <property type="term" value="F:iron ion binding"/>
    <property type="evidence" value="ECO:0007669"/>
    <property type="project" value="InterPro"/>
</dbReference>
<evidence type="ECO:0000313" key="8">
    <source>
        <dbReference type="Proteomes" id="UP000812270"/>
    </source>
</evidence>
<protein>
    <submittedName>
        <fullName evidence="7">Rubredoxin</fullName>
    </submittedName>
</protein>
<dbReference type="AlphaFoldDB" id="A0A9E2S4K6"/>
<proteinExistence type="predicted"/>
<dbReference type="PANTHER" id="PTHR47627">
    <property type="entry name" value="RUBREDOXIN"/>
    <property type="match status" value="1"/>
</dbReference>
<evidence type="ECO:0000259" key="6">
    <source>
        <dbReference type="PROSITE" id="PS50903"/>
    </source>
</evidence>
<dbReference type="InterPro" id="IPR050526">
    <property type="entry name" value="Rubredoxin_ET"/>
</dbReference>
<keyword evidence="2" id="KW-0813">Transport</keyword>
<dbReference type="GO" id="GO:0009055">
    <property type="term" value="F:electron transfer activity"/>
    <property type="evidence" value="ECO:0007669"/>
    <property type="project" value="TreeGrafter"/>
</dbReference>
<dbReference type="InterPro" id="IPR024935">
    <property type="entry name" value="Rubredoxin_dom"/>
</dbReference>
<comment type="cofactor">
    <cofactor evidence="1">
        <name>Fe(3+)</name>
        <dbReference type="ChEBI" id="CHEBI:29034"/>
    </cofactor>
</comment>
<comment type="caution">
    <text evidence="7">The sequence shown here is derived from an EMBL/GenBank/DDBJ whole genome shotgun (WGS) entry which is preliminary data.</text>
</comment>
<evidence type="ECO:0000256" key="3">
    <source>
        <dbReference type="ARBA" id="ARBA00022723"/>
    </source>
</evidence>
<dbReference type="EMBL" id="JAHSPG010000001">
    <property type="protein sequence ID" value="MBV4355586.1"/>
    <property type="molecule type" value="Genomic_DNA"/>
</dbReference>
<feature type="domain" description="Rubredoxin-like" evidence="6">
    <location>
        <begin position="434"/>
        <end position="485"/>
    </location>
</feature>
<dbReference type="InterPro" id="IPR024934">
    <property type="entry name" value="Rubredoxin-like_dom"/>
</dbReference>
<dbReference type="RefSeq" id="WP_217789140.1">
    <property type="nucleotide sequence ID" value="NZ_JAHSPG010000001.1"/>
</dbReference>
<keyword evidence="4" id="KW-0249">Electron transport</keyword>
<dbReference type="PANTHER" id="PTHR47627:SF1">
    <property type="entry name" value="RUBREDOXIN-1-RELATED"/>
    <property type="match status" value="1"/>
</dbReference>
<name>A0A9E2S4K6_9BACT</name>
<evidence type="ECO:0000256" key="5">
    <source>
        <dbReference type="ARBA" id="ARBA00023004"/>
    </source>
</evidence>
<dbReference type="CDD" id="cd00730">
    <property type="entry name" value="rubredoxin"/>
    <property type="match status" value="1"/>
</dbReference>
<reference evidence="7" key="1">
    <citation type="submission" date="2021-06" db="EMBL/GenBank/DDBJ databases">
        <authorList>
            <person name="Huq M.A."/>
        </authorList>
    </citation>
    <scope>NUCLEOTIDE SEQUENCE</scope>
    <source>
        <strain evidence="7">MAH-26</strain>
    </source>
</reference>
<gene>
    <name evidence="7" type="ORF">KTO63_00410</name>
</gene>
<evidence type="ECO:0000256" key="4">
    <source>
        <dbReference type="ARBA" id="ARBA00022982"/>
    </source>
</evidence>
<dbReference type="PROSITE" id="PS50903">
    <property type="entry name" value="RUBREDOXIN_LIKE"/>
    <property type="match status" value="1"/>
</dbReference>
<keyword evidence="3" id="KW-0479">Metal-binding</keyword>
<evidence type="ECO:0000256" key="2">
    <source>
        <dbReference type="ARBA" id="ARBA00022448"/>
    </source>
</evidence>
<keyword evidence="8" id="KW-1185">Reference proteome</keyword>
<evidence type="ECO:0000313" key="7">
    <source>
        <dbReference type="EMBL" id="MBV4355586.1"/>
    </source>
</evidence>
<dbReference type="Proteomes" id="UP000812270">
    <property type="component" value="Unassembled WGS sequence"/>
</dbReference>
<keyword evidence="5" id="KW-0408">Iron</keyword>
<dbReference type="GO" id="GO:0043448">
    <property type="term" value="P:alkane catabolic process"/>
    <property type="evidence" value="ECO:0007669"/>
    <property type="project" value="TreeGrafter"/>
</dbReference>
<dbReference type="Pfam" id="PF00301">
    <property type="entry name" value="Rubredoxin"/>
    <property type="match status" value="1"/>
</dbReference>
<evidence type="ECO:0000256" key="1">
    <source>
        <dbReference type="ARBA" id="ARBA00001965"/>
    </source>
</evidence>